<dbReference type="GO" id="GO:0022857">
    <property type="term" value="F:transmembrane transporter activity"/>
    <property type="evidence" value="ECO:0007669"/>
    <property type="project" value="InterPro"/>
</dbReference>
<feature type="transmembrane region" description="Helical" evidence="6">
    <location>
        <begin position="91"/>
        <end position="117"/>
    </location>
</feature>
<feature type="transmembrane region" description="Helical" evidence="6">
    <location>
        <begin position="328"/>
        <end position="349"/>
    </location>
</feature>
<dbReference type="Pfam" id="PF13520">
    <property type="entry name" value="AA_permease_2"/>
    <property type="match status" value="1"/>
</dbReference>
<feature type="transmembrane region" description="Helical" evidence="6">
    <location>
        <begin position="194"/>
        <end position="213"/>
    </location>
</feature>
<reference evidence="8" key="3">
    <citation type="submission" date="2015-02" db="EMBL/GenBank/DDBJ databases">
        <title>Genome analysis of three genomes within the thermophilic hydrogenogenic bacterial species Caldanaerobacter subterraneus.</title>
        <authorList>
            <person name="Sant'Anna F.H."/>
            <person name="Lebedinsky A."/>
            <person name="Sokolova T."/>
            <person name="Robb F.T."/>
            <person name="Gonzalez J.M."/>
        </authorList>
    </citation>
    <scope>NUCLEOTIDE SEQUENCE [LARGE SCALE GENOMIC DNA]</scope>
    <source>
        <strain evidence="8">DSM 12653</strain>
    </source>
</reference>
<keyword evidence="4 6" id="KW-1133">Transmembrane helix</keyword>
<feature type="transmembrane region" description="Helical" evidence="6">
    <location>
        <begin position="49"/>
        <end position="70"/>
    </location>
</feature>
<evidence type="ECO:0000256" key="2">
    <source>
        <dbReference type="ARBA" id="ARBA00022475"/>
    </source>
</evidence>
<name>A0A0F5PLA0_9THEO</name>
<feature type="transmembrane region" description="Helical" evidence="6">
    <location>
        <begin position="151"/>
        <end position="174"/>
    </location>
</feature>
<dbReference type="Gene3D" id="1.20.1740.10">
    <property type="entry name" value="Amino acid/polyamine transporter I"/>
    <property type="match status" value="1"/>
</dbReference>
<dbReference type="GO" id="GO:0005886">
    <property type="term" value="C:plasma membrane"/>
    <property type="evidence" value="ECO:0007669"/>
    <property type="project" value="UniProtKB-SubCell"/>
</dbReference>
<dbReference type="EMBL" id="ABXP02000104">
    <property type="protein sequence ID" value="KKC29171.1"/>
    <property type="molecule type" value="Genomic_DNA"/>
</dbReference>
<evidence type="ECO:0000256" key="4">
    <source>
        <dbReference type="ARBA" id="ARBA00022989"/>
    </source>
</evidence>
<comment type="caution">
    <text evidence="7">The sequence shown here is derived from an EMBL/GenBank/DDBJ whole genome shotgun (WGS) entry which is preliminary data.</text>
</comment>
<dbReference type="PANTHER" id="PTHR42770:SF16">
    <property type="entry name" value="AMINO ACID PERMEASE"/>
    <property type="match status" value="1"/>
</dbReference>
<feature type="transmembrane region" description="Helical" evidence="6">
    <location>
        <begin position="234"/>
        <end position="257"/>
    </location>
</feature>
<dbReference type="InterPro" id="IPR050367">
    <property type="entry name" value="APC_superfamily"/>
</dbReference>
<dbReference type="PIRSF" id="PIRSF006060">
    <property type="entry name" value="AA_transporter"/>
    <property type="match status" value="1"/>
</dbReference>
<reference evidence="7 8" key="1">
    <citation type="submission" date="2008-07" db="EMBL/GenBank/DDBJ databases">
        <authorList>
            <person name="Gonzalez J."/>
            <person name="Sokolova T."/>
            <person name="Ferriera S."/>
            <person name="Johnson J."/>
            <person name="Kravitz S."/>
            <person name="Beeson K."/>
            <person name="Sutton G."/>
            <person name="Rogers Y.-H."/>
            <person name="Friedman R."/>
            <person name="Frazier M."/>
            <person name="Venter J.C."/>
        </authorList>
    </citation>
    <scope>NUCLEOTIDE SEQUENCE [LARGE SCALE GENOMIC DNA]</scope>
    <source>
        <strain evidence="7 8">DSM 12653</strain>
    </source>
</reference>
<feature type="transmembrane region" description="Helical" evidence="6">
    <location>
        <begin position="123"/>
        <end position="144"/>
    </location>
</feature>
<dbReference type="RefSeq" id="WP_011026073.1">
    <property type="nucleotide sequence ID" value="NZ_ABXP02000104.1"/>
</dbReference>
<protein>
    <submittedName>
        <fullName evidence="7">Amino acid transporter</fullName>
    </submittedName>
</protein>
<organism evidence="7 8">
    <name type="scientific">Caldanaerobacter subterraneus subsp. pacificus DSM 12653</name>
    <dbReference type="NCBI Taxonomy" id="391606"/>
    <lineage>
        <taxon>Bacteria</taxon>
        <taxon>Bacillati</taxon>
        <taxon>Bacillota</taxon>
        <taxon>Clostridia</taxon>
        <taxon>Thermoanaerobacterales</taxon>
        <taxon>Thermoanaerobacteraceae</taxon>
        <taxon>Caldanaerobacter</taxon>
    </lineage>
</organism>
<feature type="transmembrane region" description="Helical" evidence="6">
    <location>
        <begin position="355"/>
        <end position="376"/>
    </location>
</feature>
<comment type="subcellular location">
    <subcellularLocation>
        <location evidence="1">Cell membrane</location>
        <topology evidence="1">Multi-pass membrane protein</topology>
    </subcellularLocation>
</comment>
<feature type="transmembrane region" description="Helical" evidence="6">
    <location>
        <begin position="20"/>
        <end position="43"/>
    </location>
</feature>
<dbReference type="Proteomes" id="UP000010146">
    <property type="component" value="Unassembled WGS sequence"/>
</dbReference>
<keyword evidence="2" id="KW-1003">Cell membrane</keyword>
<evidence type="ECO:0000256" key="6">
    <source>
        <dbReference type="SAM" id="Phobius"/>
    </source>
</evidence>
<proteinExistence type="predicted"/>
<keyword evidence="5 6" id="KW-0472">Membrane</keyword>
<feature type="transmembrane region" description="Helical" evidence="6">
    <location>
        <begin position="408"/>
        <end position="428"/>
    </location>
</feature>
<evidence type="ECO:0000256" key="1">
    <source>
        <dbReference type="ARBA" id="ARBA00004651"/>
    </source>
</evidence>
<reference evidence="7 8" key="2">
    <citation type="journal article" date="2015" name="BMC Genomics">
        <title>Analysis of three genomes within the thermophilic bacterial species Caldanaerobacter subterraneus with a focus on carbon monoxide dehydrogenase evolution and hydrolase diversity.</title>
        <authorList>
            <person name="Sant'Anna F.H."/>
            <person name="Lebedinsky A.V."/>
            <person name="Sokolova T.G."/>
            <person name="Robb F.T."/>
            <person name="Gonzalez J.M."/>
        </authorList>
    </citation>
    <scope>NUCLEOTIDE SEQUENCE [LARGE SCALE GENOMIC DNA]</scope>
    <source>
        <strain evidence="7 8">DSM 12653</strain>
    </source>
</reference>
<dbReference type="PANTHER" id="PTHR42770">
    <property type="entry name" value="AMINO ACID TRANSPORTER-RELATED"/>
    <property type="match status" value="1"/>
</dbReference>
<sequence length="437" mass="48151">MVEERNKEELKRVLGTWDLVAFAIMTMVPIAPMGIYGVIAVVSHGHVPLAYTLAAIAMYFTAWGYAQFALRYPEAGSVYAYVRESVGFHAGFLAGWSILLDYILVPALVIMVSALWLEALTSISMIWWALLFIVLATFMNVLGIQLTSRAAWILFVFELFVLIVFIAVAIYKIASTPGLSFNLAPFYNPSDFSLHAVLAGTSIAVLSFLGFDIMTTLAEETVEARKNVSRAVRIVIPLVALMFVLQTYLGAVVHPGYKFADPDVAFFEITKEVGGNWLQMLAVLGTVLAWGIGDTMAAQAGISRVLFSMGRQGHLPKIFARIHPQYKTPYVATIFVALITGPLIYLLTLKDITSLVNFGALTSFIAMHLSLGYIFLAKEKRPLAVIMPAIGFIITAAVWWGLDKLAKELGFAWLILGFIYLAIITRGFRVKTTLPID</sequence>
<evidence type="ECO:0000313" key="8">
    <source>
        <dbReference type="Proteomes" id="UP000010146"/>
    </source>
</evidence>
<evidence type="ECO:0000256" key="5">
    <source>
        <dbReference type="ARBA" id="ARBA00023136"/>
    </source>
</evidence>
<feature type="transmembrane region" description="Helical" evidence="6">
    <location>
        <begin position="277"/>
        <end position="307"/>
    </location>
</feature>
<keyword evidence="3 6" id="KW-0812">Transmembrane</keyword>
<feature type="transmembrane region" description="Helical" evidence="6">
    <location>
        <begin position="383"/>
        <end position="402"/>
    </location>
</feature>
<accession>A0A0F5PLA0</accession>
<dbReference type="AlphaFoldDB" id="A0A0F5PLA0"/>
<evidence type="ECO:0000256" key="3">
    <source>
        <dbReference type="ARBA" id="ARBA00022692"/>
    </source>
</evidence>
<gene>
    <name evidence="7" type="ORF">CDSM653_01787</name>
</gene>
<evidence type="ECO:0000313" key="7">
    <source>
        <dbReference type="EMBL" id="KKC29171.1"/>
    </source>
</evidence>
<dbReference type="InterPro" id="IPR002293">
    <property type="entry name" value="AA/rel_permease1"/>
</dbReference>